<dbReference type="PANTHER" id="PTHR28621">
    <property type="entry name" value="SELENOPROTEIN S"/>
    <property type="match status" value="1"/>
</dbReference>
<evidence type="ECO:0000256" key="12">
    <source>
        <dbReference type="SAM" id="Phobius"/>
    </source>
</evidence>
<comment type="subcellular location">
    <subcellularLocation>
        <location evidence="2">Cytoplasm</location>
    </subcellularLocation>
    <subcellularLocation>
        <location evidence="1">Endoplasmic reticulum membrane</location>
        <topology evidence="1">Single-pass membrane protein</topology>
    </subcellularLocation>
</comment>
<dbReference type="GO" id="GO:0036513">
    <property type="term" value="C:Derlin-1 retrotranslocation complex"/>
    <property type="evidence" value="ECO:0007669"/>
    <property type="project" value="TreeGrafter"/>
</dbReference>
<sequence>VGALLSSYGWYILLACVAVYLIVQKISQNLRMRPSSQQGAAGAAVEPDMVVRRQEALLASRLRMQEELNAQAERYKEKQRQLEEQKRMQKIEMWESMQKGKSYKGNLKLSQQEAEPGASTSSAVPRSKPNKKPLRGGGYNPLSGEGGGTCSWRPGRRGPSAGG</sequence>
<dbReference type="EMBL" id="VXAB01011477">
    <property type="protein sequence ID" value="NXJ13862.1"/>
    <property type="molecule type" value="Genomic_DNA"/>
</dbReference>
<dbReference type="GO" id="GO:0030970">
    <property type="term" value="P:retrograde protein transport, ER to cytosol"/>
    <property type="evidence" value="ECO:0007669"/>
    <property type="project" value="TreeGrafter"/>
</dbReference>
<organism evidence="13 14">
    <name type="scientific">Odontophorus gujanensis</name>
    <name type="common">marbled wood quail</name>
    <dbReference type="NCBI Taxonomy" id="886794"/>
    <lineage>
        <taxon>Eukaryota</taxon>
        <taxon>Metazoa</taxon>
        <taxon>Chordata</taxon>
        <taxon>Craniata</taxon>
        <taxon>Vertebrata</taxon>
        <taxon>Euteleostomi</taxon>
        <taxon>Archelosauria</taxon>
        <taxon>Archosauria</taxon>
        <taxon>Dinosauria</taxon>
        <taxon>Saurischia</taxon>
        <taxon>Theropoda</taxon>
        <taxon>Coelurosauria</taxon>
        <taxon>Aves</taxon>
        <taxon>Neognathae</taxon>
        <taxon>Galloanserae</taxon>
        <taxon>Galliformes</taxon>
        <taxon>Odontophoridae</taxon>
        <taxon>Odontophorus</taxon>
    </lineage>
</organism>
<dbReference type="AlphaFoldDB" id="A0A7K9YUV5"/>
<dbReference type="GO" id="GO:0030968">
    <property type="term" value="P:endoplasmic reticulum unfolded protein response"/>
    <property type="evidence" value="ECO:0007669"/>
    <property type="project" value="TreeGrafter"/>
</dbReference>
<feature type="compositionally biased region" description="Polar residues" evidence="11">
    <location>
        <begin position="108"/>
        <end position="124"/>
    </location>
</feature>
<evidence type="ECO:0000256" key="11">
    <source>
        <dbReference type="SAM" id="MobiDB-lite"/>
    </source>
</evidence>
<accession>A0A7K9YUV5</accession>
<evidence type="ECO:0000256" key="5">
    <source>
        <dbReference type="ARBA" id="ARBA00022692"/>
    </source>
</evidence>
<comment type="similarity">
    <text evidence="3">Belongs to the selenoprotein S family.</text>
</comment>
<evidence type="ECO:0000256" key="2">
    <source>
        <dbReference type="ARBA" id="ARBA00004496"/>
    </source>
</evidence>
<dbReference type="Pfam" id="PF06936">
    <property type="entry name" value="Selenoprotein_S"/>
    <property type="match status" value="1"/>
</dbReference>
<evidence type="ECO:0000256" key="1">
    <source>
        <dbReference type="ARBA" id="ARBA00004389"/>
    </source>
</evidence>
<evidence type="ECO:0000256" key="9">
    <source>
        <dbReference type="ARBA" id="ARBA00023136"/>
    </source>
</evidence>
<keyword evidence="4" id="KW-0963">Cytoplasm</keyword>
<feature type="transmembrane region" description="Helical" evidence="12">
    <location>
        <begin position="6"/>
        <end position="23"/>
    </location>
</feature>
<keyword evidence="14" id="KW-1185">Reference proteome</keyword>
<dbReference type="Proteomes" id="UP000522663">
    <property type="component" value="Unassembled WGS sequence"/>
</dbReference>
<keyword evidence="9 12" id="KW-0472">Membrane</keyword>
<keyword evidence="10" id="KW-0175">Coiled coil</keyword>
<feature type="non-terminal residue" evidence="13">
    <location>
        <position position="163"/>
    </location>
</feature>
<dbReference type="Gene3D" id="6.10.250.2950">
    <property type="match status" value="1"/>
</dbReference>
<keyword evidence="7" id="KW-0712">Selenocysteine</keyword>
<gene>
    <name evidence="13" type="primary">Selenos</name>
    <name evidence="13" type="ORF">ODOGUJ_R07755</name>
</gene>
<keyword evidence="5 12" id="KW-0812">Transmembrane</keyword>
<keyword evidence="8 12" id="KW-1133">Transmembrane helix</keyword>
<evidence type="ECO:0000313" key="13">
    <source>
        <dbReference type="EMBL" id="NXJ13862.1"/>
    </source>
</evidence>
<evidence type="ECO:0000256" key="7">
    <source>
        <dbReference type="ARBA" id="ARBA00022933"/>
    </source>
</evidence>
<dbReference type="PANTHER" id="PTHR28621:SF1">
    <property type="entry name" value="SELENOPROTEIN S"/>
    <property type="match status" value="1"/>
</dbReference>
<evidence type="ECO:0000256" key="3">
    <source>
        <dbReference type="ARBA" id="ARBA00011034"/>
    </source>
</evidence>
<name>A0A7K9YUV5_9GALL</name>
<feature type="coiled-coil region" evidence="10">
    <location>
        <begin position="61"/>
        <end position="92"/>
    </location>
</feature>
<feature type="region of interest" description="Disordered" evidence="11">
    <location>
        <begin position="93"/>
        <end position="163"/>
    </location>
</feature>
<evidence type="ECO:0000256" key="6">
    <source>
        <dbReference type="ARBA" id="ARBA00022824"/>
    </source>
</evidence>
<keyword evidence="6" id="KW-0256">Endoplasmic reticulum</keyword>
<feature type="compositionally biased region" description="Gly residues" evidence="11">
    <location>
        <begin position="135"/>
        <end position="149"/>
    </location>
</feature>
<protein>
    <submittedName>
        <fullName evidence="13">SELS protein</fullName>
    </submittedName>
</protein>
<comment type="caution">
    <text evidence="13">The sequence shown here is derived from an EMBL/GenBank/DDBJ whole genome shotgun (WGS) entry which is preliminary data.</text>
</comment>
<dbReference type="OrthoDB" id="75792at2759"/>
<feature type="non-terminal residue" evidence="13">
    <location>
        <position position="1"/>
    </location>
</feature>
<proteinExistence type="inferred from homology"/>
<reference evidence="13 14" key="1">
    <citation type="submission" date="2019-09" db="EMBL/GenBank/DDBJ databases">
        <title>Bird 10,000 Genomes (B10K) Project - Family phase.</title>
        <authorList>
            <person name="Zhang G."/>
        </authorList>
    </citation>
    <scope>NUCLEOTIDE SEQUENCE [LARGE SCALE GENOMIC DNA]</scope>
    <source>
        <strain evidence="13">B10K-DU-001-53</strain>
        <tissue evidence="13">Muscle</tissue>
    </source>
</reference>
<evidence type="ECO:0000313" key="14">
    <source>
        <dbReference type="Proteomes" id="UP000522663"/>
    </source>
</evidence>
<dbReference type="GO" id="GO:0036502">
    <property type="term" value="C:Derlin-1-VIMP complex"/>
    <property type="evidence" value="ECO:0007669"/>
    <property type="project" value="TreeGrafter"/>
</dbReference>
<evidence type="ECO:0000256" key="8">
    <source>
        <dbReference type="ARBA" id="ARBA00022989"/>
    </source>
</evidence>
<evidence type="ECO:0000256" key="10">
    <source>
        <dbReference type="SAM" id="Coils"/>
    </source>
</evidence>
<evidence type="ECO:0000256" key="4">
    <source>
        <dbReference type="ARBA" id="ARBA00022490"/>
    </source>
</evidence>
<dbReference type="InterPro" id="IPR009703">
    <property type="entry name" value="Selenoprotein_S"/>
</dbReference>